<keyword evidence="2" id="KW-0732">Signal</keyword>
<name>A0ABR5ANK9_9BACL</name>
<feature type="region of interest" description="Disordered" evidence="1">
    <location>
        <begin position="31"/>
        <end position="76"/>
    </location>
</feature>
<evidence type="ECO:0008006" key="5">
    <source>
        <dbReference type="Google" id="ProtNLM"/>
    </source>
</evidence>
<dbReference type="RefSeq" id="WP_041044791.1">
    <property type="nucleotide sequence ID" value="NZ_JXAK01000001.1"/>
</dbReference>
<feature type="signal peptide" evidence="2">
    <location>
        <begin position="1"/>
        <end position="25"/>
    </location>
</feature>
<feature type="chain" id="PRO_5046500013" description="Lipoprotein" evidence="2">
    <location>
        <begin position="26"/>
        <end position="235"/>
    </location>
</feature>
<dbReference type="EMBL" id="JXAK01000001">
    <property type="protein sequence ID" value="KIL42473.1"/>
    <property type="molecule type" value="Genomic_DNA"/>
</dbReference>
<comment type="caution">
    <text evidence="3">The sequence shown here is derived from an EMBL/GenBank/DDBJ whole genome shotgun (WGS) entry which is preliminary data.</text>
</comment>
<evidence type="ECO:0000313" key="3">
    <source>
        <dbReference type="EMBL" id="KIL42473.1"/>
    </source>
</evidence>
<sequence>MKATAMLTALGLAAVIALPACQQRAAQNQVKAQTAAPAPPVSQPMDGHTHINDASVIPSVGSPKVRTTNEHGGTSYGMGSSVYSVIGSSGLHSEGLSSHLESRLSGAGISDVKVLALDDMVILATGSRRPASSTYDAMQQQVLSGTSGMSGKTQEPGKSVGTSGTGPAGDDNLDAAEVQIKQFLGSNVKVYKVEGSQAVDTIGRIRANGSEGSVSPQAVADNVRTLLKLTLTGGK</sequence>
<evidence type="ECO:0000256" key="2">
    <source>
        <dbReference type="SAM" id="SignalP"/>
    </source>
</evidence>
<organism evidence="3 4">
    <name type="scientific">Gordoniibacillus kamchatkensis</name>
    <dbReference type="NCBI Taxonomy" id="1590651"/>
    <lineage>
        <taxon>Bacteria</taxon>
        <taxon>Bacillati</taxon>
        <taxon>Bacillota</taxon>
        <taxon>Bacilli</taxon>
        <taxon>Bacillales</taxon>
        <taxon>Paenibacillaceae</taxon>
        <taxon>Gordoniibacillus</taxon>
    </lineage>
</organism>
<dbReference type="Proteomes" id="UP000031967">
    <property type="component" value="Unassembled WGS sequence"/>
</dbReference>
<protein>
    <recommendedName>
        <fullName evidence="5">Lipoprotein</fullName>
    </recommendedName>
</protein>
<gene>
    <name evidence="3" type="ORF">SD70_00800</name>
</gene>
<evidence type="ECO:0000313" key="4">
    <source>
        <dbReference type="Proteomes" id="UP000031967"/>
    </source>
</evidence>
<evidence type="ECO:0000256" key="1">
    <source>
        <dbReference type="SAM" id="MobiDB-lite"/>
    </source>
</evidence>
<keyword evidence="4" id="KW-1185">Reference proteome</keyword>
<reference evidence="3 4" key="1">
    <citation type="submission" date="2014-12" db="EMBL/GenBank/DDBJ databases">
        <title>Draft genome sequence of Paenibacillus kamchatkensis strain B-2647.</title>
        <authorList>
            <person name="Karlyshev A.V."/>
            <person name="Kudryashova E.B."/>
        </authorList>
    </citation>
    <scope>NUCLEOTIDE SEQUENCE [LARGE SCALE GENOMIC DNA]</scope>
    <source>
        <strain evidence="3 4">VKM B-2647</strain>
    </source>
</reference>
<feature type="region of interest" description="Disordered" evidence="1">
    <location>
        <begin position="145"/>
        <end position="172"/>
    </location>
</feature>
<accession>A0ABR5ANK9</accession>
<proteinExistence type="predicted"/>